<accession>A0A101GYL1</accession>
<dbReference type="Proteomes" id="UP000055014">
    <property type="component" value="Unassembled WGS sequence"/>
</dbReference>
<name>A0A101GYL1_9BACT</name>
<feature type="non-terminal residue" evidence="1">
    <location>
        <position position="1"/>
    </location>
</feature>
<dbReference type="AlphaFoldDB" id="A0A101GYL1"/>
<comment type="caution">
    <text evidence="1">The sequence shown here is derived from an EMBL/GenBank/DDBJ whole genome shotgun (WGS) entry which is preliminary data.</text>
</comment>
<dbReference type="EMBL" id="LGGH01000152">
    <property type="protein sequence ID" value="KUK66914.1"/>
    <property type="molecule type" value="Genomic_DNA"/>
</dbReference>
<proteinExistence type="predicted"/>
<dbReference type="PATRIC" id="fig|1236046.5.peg.1325"/>
<evidence type="ECO:0000313" key="4">
    <source>
        <dbReference type="Proteomes" id="UP000055014"/>
    </source>
</evidence>
<reference evidence="3 4" key="2">
    <citation type="journal article" date="2015" name="MBio">
        <title>Genome-Resolved Metagenomic Analysis Reveals Roles for Candidate Phyla and Other Microbial Community Members in Biogeochemical Transformations in Oil Reservoirs.</title>
        <authorList>
            <person name="Hu P."/>
            <person name="Tom L."/>
            <person name="Singh A."/>
            <person name="Thomas B.C."/>
            <person name="Baker B.J."/>
            <person name="Piceno Y.M."/>
            <person name="Andersen G.L."/>
            <person name="Banfield J.F."/>
        </authorList>
    </citation>
    <scope>NUCLEOTIDE SEQUENCE [LARGE SCALE GENOMIC DNA]</scope>
</reference>
<gene>
    <name evidence="1" type="ORF">XD86_0990</name>
    <name evidence="2" type="ORF">XE02_1359</name>
</gene>
<evidence type="ECO:0000313" key="1">
    <source>
        <dbReference type="EMBL" id="KUK66914.1"/>
    </source>
</evidence>
<dbReference type="Proteomes" id="UP000054260">
    <property type="component" value="Unassembled WGS sequence"/>
</dbReference>
<protein>
    <submittedName>
        <fullName evidence="1">Uncharacterized protein</fullName>
    </submittedName>
</protein>
<sequence length="61" mass="6886">TPDRNVDRIIRETAREAGFTEDTINKDIVPSVLLNLGVEEDCDELIVGARFAFFYNPDDKA</sequence>
<evidence type="ECO:0000313" key="3">
    <source>
        <dbReference type="Proteomes" id="UP000054260"/>
    </source>
</evidence>
<dbReference type="EMBL" id="LGGW01000161">
    <property type="protein sequence ID" value="KUK86528.1"/>
    <property type="molecule type" value="Genomic_DNA"/>
</dbReference>
<reference evidence="1" key="1">
    <citation type="journal article" date="2015" name="MBio">
        <title>Genome-resolved metagenomic analysis reveals roles for candidate phyla and other microbial community members in biogeochemical transformations in oil reservoirs.</title>
        <authorList>
            <person name="Hu P."/>
            <person name="Tom L."/>
            <person name="Singh A."/>
            <person name="Thomas B.C."/>
            <person name="Baker B.J."/>
            <person name="Piceno Y.M."/>
            <person name="Andersen G.L."/>
            <person name="Banfield J.F."/>
        </authorList>
    </citation>
    <scope>NUCLEOTIDE SEQUENCE [LARGE SCALE GENOMIC DNA]</scope>
    <source>
        <strain evidence="1">46_47</strain>
        <strain evidence="2">46_70</strain>
    </source>
</reference>
<organism evidence="1 3">
    <name type="scientific">Mesotoga infera</name>
    <dbReference type="NCBI Taxonomy" id="1236046"/>
    <lineage>
        <taxon>Bacteria</taxon>
        <taxon>Thermotogati</taxon>
        <taxon>Thermotogota</taxon>
        <taxon>Thermotogae</taxon>
        <taxon>Kosmotogales</taxon>
        <taxon>Kosmotogaceae</taxon>
        <taxon>Mesotoga</taxon>
    </lineage>
</organism>
<evidence type="ECO:0000313" key="2">
    <source>
        <dbReference type="EMBL" id="KUK86528.1"/>
    </source>
</evidence>